<protein>
    <recommendedName>
        <fullName evidence="13">Glutamate synthase [NADPH] small chain</fullName>
        <ecNumber evidence="2">1.4.1.13</ecNumber>
    </recommendedName>
    <alternativeName>
        <fullName evidence="14">Glutamate synthase subunit beta</fullName>
    </alternativeName>
</protein>
<keyword evidence="5" id="KW-0479">Metal-binding</keyword>
<keyword evidence="6" id="KW-0521">NADP</keyword>
<dbReference type="FunFam" id="3.50.50.60:FF:000124">
    <property type="entry name" value="Glutamate synthase small subunit"/>
    <property type="match status" value="1"/>
</dbReference>
<keyword evidence="10" id="KW-0314">Glutamate biosynthesis</keyword>
<organism evidence="17 18">
    <name type="scientific">Streptomyces tirandamycinicus</name>
    <dbReference type="NCBI Taxonomy" id="2174846"/>
    <lineage>
        <taxon>Bacteria</taxon>
        <taxon>Bacillati</taxon>
        <taxon>Actinomycetota</taxon>
        <taxon>Actinomycetes</taxon>
        <taxon>Kitasatosporales</taxon>
        <taxon>Streptomycetaceae</taxon>
        <taxon>Streptomyces</taxon>
    </lineage>
</organism>
<evidence type="ECO:0000313" key="18">
    <source>
        <dbReference type="Proteomes" id="UP000244900"/>
    </source>
</evidence>
<dbReference type="Pfam" id="PF14691">
    <property type="entry name" value="Fer4_20"/>
    <property type="match status" value="1"/>
</dbReference>
<dbReference type="Pfam" id="PF07992">
    <property type="entry name" value="Pyr_redox_2"/>
    <property type="match status" value="1"/>
</dbReference>
<dbReference type="Gene3D" id="1.10.1060.10">
    <property type="entry name" value="Alpha-helical ferredoxin"/>
    <property type="match status" value="1"/>
</dbReference>
<dbReference type="Proteomes" id="UP000244900">
    <property type="component" value="Chromosome"/>
</dbReference>
<evidence type="ECO:0000313" key="17">
    <source>
        <dbReference type="EMBL" id="AWI27936.1"/>
    </source>
</evidence>
<evidence type="ECO:0000256" key="4">
    <source>
        <dbReference type="ARBA" id="ARBA00022605"/>
    </source>
</evidence>
<reference evidence="17 18" key="1">
    <citation type="submission" date="2018-05" db="EMBL/GenBank/DDBJ databases">
        <title>Complete genome sequence of sponge-derived Streptomyces sp. HNM0039.</title>
        <authorList>
            <person name="Huang X."/>
            <person name="Zhou S."/>
        </authorList>
    </citation>
    <scope>NUCLEOTIDE SEQUENCE [LARGE SCALE GENOMIC DNA]</scope>
    <source>
        <strain evidence="17 18">HNM0039</strain>
    </source>
</reference>
<evidence type="ECO:0000256" key="1">
    <source>
        <dbReference type="ARBA" id="ARBA00001966"/>
    </source>
</evidence>
<dbReference type="GO" id="GO:0016639">
    <property type="term" value="F:oxidoreductase activity, acting on the CH-NH2 group of donors, NAD or NADP as acceptor"/>
    <property type="evidence" value="ECO:0007669"/>
    <property type="project" value="InterPro"/>
</dbReference>
<dbReference type="KEGG" id="stir:DDW44_03380"/>
<evidence type="ECO:0000256" key="2">
    <source>
        <dbReference type="ARBA" id="ARBA00012079"/>
    </source>
</evidence>
<dbReference type="FunFam" id="3.50.50.60:FF:000068">
    <property type="entry name" value="Glutamate synthase small subunit"/>
    <property type="match status" value="1"/>
</dbReference>
<keyword evidence="8" id="KW-0408">Iron</keyword>
<evidence type="ECO:0000256" key="3">
    <source>
        <dbReference type="ARBA" id="ARBA00022485"/>
    </source>
</evidence>
<comment type="pathway">
    <text evidence="11">Amino-acid biosynthesis; L-glutamate biosynthesis via GLT pathway; L-glutamate from 2-oxoglutarate and L-glutamine (NADP(+) route): step 1/1.</text>
</comment>
<evidence type="ECO:0000256" key="10">
    <source>
        <dbReference type="ARBA" id="ARBA00023164"/>
    </source>
</evidence>
<dbReference type="InterPro" id="IPR009051">
    <property type="entry name" value="Helical_ferredxn"/>
</dbReference>
<dbReference type="PRINTS" id="PR00419">
    <property type="entry name" value="ADXRDTASE"/>
</dbReference>
<keyword evidence="9" id="KW-0411">Iron-sulfur</keyword>
<dbReference type="GO" id="GO:0051539">
    <property type="term" value="F:4 iron, 4 sulfur cluster binding"/>
    <property type="evidence" value="ECO:0007669"/>
    <property type="project" value="UniProtKB-KW"/>
</dbReference>
<feature type="domain" description="FAD/NAD(P)-binding" evidence="15">
    <location>
        <begin position="146"/>
        <end position="456"/>
    </location>
</feature>
<dbReference type="AlphaFoldDB" id="A0A2S1SNL8"/>
<keyword evidence="4" id="KW-0028">Amino-acid biosynthesis</keyword>
<evidence type="ECO:0000256" key="12">
    <source>
        <dbReference type="ARBA" id="ARBA00048151"/>
    </source>
</evidence>
<name>A0A2S1SNL8_9ACTN</name>
<accession>A0A2S1SNL8</accession>
<dbReference type="InterPro" id="IPR023753">
    <property type="entry name" value="FAD/NAD-binding_dom"/>
</dbReference>
<dbReference type="GO" id="GO:0046872">
    <property type="term" value="F:metal ion binding"/>
    <property type="evidence" value="ECO:0007669"/>
    <property type="project" value="UniProtKB-KW"/>
</dbReference>
<dbReference type="EMBL" id="CP029188">
    <property type="protein sequence ID" value="AWI27936.1"/>
    <property type="molecule type" value="Genomic_DNA"/>
</dbReference>
<dbReference type="FunFam" id="1.10.1060.10:FF:000004">
    <property type="entry name" value="Glutamate synthase, small subunit"/>
    <property type="match status" value="1"/>
</dbReference>
<dbReference type="SUPFAM" id="SSF46548">
    <property type="entry name" value="alpha-helical ferredoxin"/>
    <property type="match status" value="1"/>
</dbReference>
<dbReference type="GO" id="GO:0004355">
    <property type="term" value="F:glutamate synthase (NADPH) activity"/>
    <property type="evidence" value="ECO:0007669"/>
    <property type="project" value="UniProtKB-EC"/>
</dbReference>
<dbReference type="PANTHER" id="PTHR43100:SF1">
    <property type="entry name" value="GLUTAMATE SYNTHASE [NADPH] SMALL CHAIN"/>
    <property type="match status" value="1"/>
</dbReference>
<dbReference type="PANTHER" id="PTHR43100">
    <property type="entry name" value="GLUTAMATE SYNTHASE [NADPH] SMALL CHAIN"/>
    <property type="match status" value="1"/>
</dbReference>
<evidence type="ECO:0000256" key="5">
    <source>
        <dbReference type="ARBA" id="ARBA00022723"/>
    </source>
</evidence>
<evidence type="ECO:0000256" key="7">
    <source>
        <dbReference type="ARBA" id="ARBA00023002"/>
    </source>
</evidence>
<sequence>MADPKGFLTTGREVAETRPVAERVKDWNEVYVPGSLLPIISKQAGRCMDCGIPFCHNGCPLGNLIPEWNDYAYRENWQAASERLHATNNFPEFTGRLCPAPCEAACVLGISQPAVTIKNVEVSIIDKAWDTGDVKPQPPERLSGRTVAVIGSGPAGLAAAQQLTRAGHTVVVYERADRIGGLLRYGIPEFKMEKRHVNRRIEQMRAEGTKFRTGIEIGRDLTATDLRKRFDAVVIAAGATTARDLPVQGRELNGIHQAMEYLPLSNKVVEGDFVTPPITAEGKHVVVIGGGDTGADCVGTAHRQGAASVTQLEIMPRPGEERSSGQPWPTFPMLYKVTSAHEEGGERVYSVSTTHFEGDADGNVQSLHLVEVEFVDGRPAPKPGTERAIPAQLVTLAMGFTGTDVENGLVTQFGLALDERGNIARDADFATNVDGVYVAGDAGRGQSLIVWAIAEGRSAARGVDRYLTGASELPAPIRPTDRSLTV</sequence>
<comment type="cofactor">
    <cofactor evidence="1">
        <name>[4Fe-4S] cluster</name>
        <dbReference type="ChEBI" id="CHEBI:49883"/>
    </cofactor>
</comment>
<evidence type="ECO:0000256" key="13">
    <source>
        <dbReference type="ARBA" id="ARBA00073489"/>
    </source>
</evidence>
<dbReference type="InterPro" id="IPR006005">
    <property type="entry name" value="Glut_synth_ssu1"/>
</dbReference>
<proteinExistence type="predicted"/>
<dbReference type="InterPro" id="IPR051394">
    <property type="entry name" value="Glutamate_Synthase"/>
</dbReference>
<dbReference type="GO" id="GO:0006537">
    <property type="term" value="P:glutamate biosynthetic process"/>
    <property type="evidence" value="ECO:0007669"/>
    <property type="project" value="UniProtKB-KW"/>
</dbReference>
<evidence type="ECO:0000256" key="8">
    <source>
        <dbReference type="ARBA" id="ARBA00023004"/>
    </source>
</evidence>
<keyword evidence="7 17" id="KW-0560">Oxidoreductase</keyword>
<dbReference type="RefSeq" id="WP_017947502.1">
    <property type="nucleotide sequence ID" value="NZ_CP029188.1"/>
</dbReference>
<keyword evidence="3" id="KW-0004">4Fe-4S</keyword>
<evidence type="ECO:0000259" key="15">
    <source>
        <dbReference type="Pfam" id="PF07992"/>
    </source>
</evidence>
<evidence type="ECO:0000256" key="11">
    <source>
        <dbReference type="ARBA" id="ARBA00037898"/>
    </source>
</evidence>
<dbReference type="InterPro" id="IPR028261">
    <property type="entry name" value="DPD_II"/>
</dbReference>
<keyword evidence="18" id="KW-1185">Reference proteome</keyword>
<dbReference type="OrthoDB" id="9803192at2"/>
<dbReference type="SUPFAM" id="SSF51971">
    <property type="entry name" value="Nucleotide-binding domain"/>
    <property type="match status" value="1"/>
</dbReference>
<evidence type="ECO:0000259" key="16">
    <source>
        <dbReference type="Pfam" id="PF14691"/>
    </source>
</evidence>
<evidence type="ECO:0000256" key="6">
    <source>
        <dbReference type="ARBA" id="ARBA00022857"/>
    </source>
</evidence>
<dbReference type="InterPro" id="IPR036188">
    <property type="entry name" value="FAD/NAD-bd_sf"/>
</dbReference>
<feature type="domain" description="Dihydroprymidine dehydrogenase" evidence="16">
    <location>
        <begin position="39"/>
        <end position="131"/>
    </location>
</feature>
<dbReference type="EC" id="1.4.1.13" evidence="2"/>
<evidence type="ECO:0000256" key="14">
    <source>
        <dbReference type="ARBA" id="ARBA00080114"/>
    </source>
</evidence>
<comment type="catalytic activity">
    <reaction evidence="12">
        <text>2 L-glutamate + NADP(+) = L-glutamine + 2-oxoglutarate + NADPH + H(+)</text>
        <dbReference type="Rhea" id="RHEA:15501"/>
        <dbReference type="ChEBI" id="CHEBI:15378"/>
        <dbReference type="ChEBI" id="CHEBI:16810"/>
        <dbReference type="ChEBI" id="CHEBI:29985"/>
        <dbReference type="ChEBI" id="CHEBI:57783"/>
        <dbReference type="ChEBI" id="CHEBI:58349"/>
        <dbReference type="ChEBI" id="CHEBI:58359"/>
        <dbReference type="EC" id="1.4.1.13"/>
    </reaction>
</comment>
<evidence type="ECO:0000256" key="9">
    <source>
        <dbReference type="ARBA" id="ARBA00023014"/>
    </source>
</evidence>
<gene>
    <name evidence="17" type="primary">gltD</name>
    <name evidence="17" type="ORF">DDW44_03380</name>
</gene>
<dbReference type="Gene3D" id="3.50.50.60">
    <property type="entry name" value="FAD/NAD(P)-binding domain"/>
    <property type="match status" value="2"/>
</dbReference>
<dbReference type="NCBIfam" id="TIGR01317">
    <property type="entry name" value="GOGAT_sm_gam"/>
    <property type="match status" value="1"/>
</dbReference>